<gene>
    <name evidence="3" type="ORF">PHATRDRAFT_48017</name>
</gene>
<evidence type="ECO:0000313" key="3">
    <source>
        <dbReference type="EMBL" id="EEC46186.1"/>
    </source>
</evidence>
<dbReference type="OrthoDB" id="626167at2759"/>
<reference evidence="3 4" key="1">
    <citation type="journal article" date="2008" name="Nature">
        <title>The Phaeodactylum genome reveals the evolutionary history of diatom genomes.</title>
        <authorList>
            <person name="Bowler C."/>
            <person name="Allen A.E."/>
            <person name="Badger J.H."/>
            <person name="Grimwood J."/>
            <person name="Jabbari K."/>
            <person name="Kuo A."/>
            <person name="Maheswari U."/>
            <person name="Martens C."/>
            <person name="Maumus F."/>
            <person name="Otillar R.P."/>
            <person name="Rayko E."/>
            <person name="Salamov A."/>
            <person name="Vandepoele K."/>
            <person name="Beszteri B."/>
            <person name="Gruber A."/>
            <person name="Heijde M."/>
            <person name="Katinka M."/>
            <person name="Mock T."/>
            <person name="Valentin K."/>
            <person name="Verret F."/>
            <person name="Berges J.A."/>
            <person name="Brownlee C."/>
            <person name="Cadoret J.P."/>
            <person name="Chiovitti A."/>
            <person name="Choi C.J."/>
            <person name="Coesel S."/>
            <person name="De Martino A."/>
            <person name="Detter J.C."/>
            <person name="Durkin C."/>
            <person name="Falciatore A."/>
            <person name="Fournet J."/>
            <person name="Haruta M."/>
            <person name="Huysman M.J."/>
            <person name="Jenkins B.D."/>
            <person name="Jiroutova K."/>
            <person name="Jorgensen R.E."/>
            <person name="Joubert Y."/>
            <person name="Kaplan A."/>
            <person name="Kroger N."/>
            <person name="Kroth P.G."/>
            <person name="La Roche J."/>
            <person name="Lindquist E."/>
            <person name="Lommer M."/>
            <person name="Martin-Jezequel V."/>
            <person name="Lopez P.J."/>
            <person name="Lucas S."/>
            <person name="Mangogna M."/>
            <person name="McGinnis K."/>
            <person name="Medlin L.K."/>
            <person name="Montsant A."/>
            <person name="Oudot-Le Secq M.P."/>
            <person name="Napoli C."/>
            <person name="Obornik M."/>
            <person name="Parker M.S."/>
            <person name="Petit J.L."/>
            <person name="Porcel B.M."/>
            <person name="Poulsen N."/>
            <person name="Robison M."/>
            <person name="Rychlewski L."/>
            <person name="Rynearson T.A."/>
            <person name="Schmutz J."/>
            <person name="Shapiro H."/>
            <person name="Siaut M."/>
            <person name="Stanley M."/>
            <person name="Sussman M.R."/>
            <person name="Taylor A.R."/>
            <person name="Vardi A."/>
            <person name="von Dassow P."/>
            <person name="Vyverman W."/>
            <person name="Willis A."/>
            <person name="Wyrwicz L.S."/>
            <person name="Rokhsar D.S."/>
            <person name="Weissenbach J."/>
            <person name="Armbrust E.V."/>
            <person name="Green B.R."/>
            <person name="Van de Peer Y."/>
            <person name="Grigoriev I.V."/>
        </authorList>
    </citation>
    <scope>NUCLEOTIDE SEQUENCE [LARGE SCALE GENOMIC DNA]</scope>
    <source>
        <strain evidence="3 4">CCAP 1055/1</strain>
    </source>
</reference>
<sequence length="310" mass="34485">MLPFSRDNIEQDQVFLSRWLVSSQSNLNEIGKRASTDASVDTKGSTADTSECSQSFDDTISEVSCELGICFALQLSVSDFAEAEFHSSATIGSPESLHEHQAYSTTCSTNHKKQETEDRSTFTFEQQLAHGVAAMQASKFQCAVAFFERASDETNGVPRGERIPLRRARALHLVSLAASQLKNLDLAHNAAQESYLIRLQSYGPLHIDTIASFSNLGYIYIELNEVGKAAWCLAQVLKALRAVFGYEHESVGTTATTLAAIYLRLERPEQAKRCYLYALETYRALGWDKTRDGLEEELYKLGLSETRVDL</sequence>
<dbReference type="Proteomes" id="UP000000759">
    <property type="component" value="Chromosome 15"/>
</dbReference>
<dbReference type="Gene3D" id="1.25.40.10">
    <property type="entry name" value="Tetratricopeptide repeat domain"/>
    <property type="match status" value="1"/>
</dbReference>
<accession>B7G5P4</accession>
<evidence type="ECO:0000313" key="4">
    <source>
        <dbReference type="Proteomes" id="UP000000759"/>
    </source>
</evidence>
<keyword evidence="1" id="KW-0677">Repeat</keyword>
<organism evidence="3 4">
    <name type="scientific">Phaeodactylum tricornutum (strain CCAP 1055/1)</name>
    <dbReference type="NCBI Taxonomy" id="556484"/>
    <lineage>
        <taxon>Eukaryota</taxon>
        <taxon>Sar</taxon>
        <taxon>Stramenopiles</taxon>
        <taxon>Ochrophyta</taxon>
        <taxon>Bacillariophyta</taxon>
        <taxon>Bacillariophyceae</taxon>
        <taxon>Bacillariophycidae</taxon>
        <taxon>Naviculales</taxon>
        <taxon>Phaeodactylaceae</taxon>
        <taxon>Phaeodactylum</taxon>
    </lineage>
</organism>
<dbReference type="SUPFAM" id="SSF48452">
    <property type="entry name" value="TPR-like"/>
    <property type="match status" value="1"/>
</dbReference>
<keyword evidence="2" id="KW-0802">TPR repeat</keyword>
<dbReference type="PANTHER" id="PTHR45641">
    <property type="entry name" value="TETRATRICOPEPTIDE REPEAT PROTEIN (AFU_ORTHOLOGUE AFUA_6G03870)"/>
    <property type="match status" value="1"/>
</dbReference>
<dbReference type="RefSeq" id="XP_002182285.1">
    <property type="nucleotide sequence ID" value="XM_002182249.1"/>
</dbReference>
<dbReference type="EMBL" id="CM000617">
    <property type="protein sequence ID" value="EEC46186.1"/>
    <property type="molecule type" value="Genomic_DNA"/>
</dbReference>
<name>B7G5P4_PHATC</name>
<keyword evidence="4" id="KW-1185">Reference proteome</keyword>
<dbReference type="InterPro" id="IPR011990">
    <property type="entry name" value="TPR-like_helical_dom_sf"/>
</dbReference>
<dbReference type="KEGG" id="pti:PHATRDRAFT_48017"/>
<dbReference type="AlphaFoldDB" id="B7G5P4"/>
<dbReference type="GeneID" id="7203243"/>
<reference evidence="4" key="2">
    <citation type="submission" date="2008-08" db="EMBL/GenBank/DDBJ databases">
        <authorList>
            <consortium name="Diatom Consortium"/>
            <person name="Grigoriev I."/>
            <person name="Grimwood J."/>
            <person name="Kuo A."/>
            <person name="Otillar R.P."/>
            <person name="Salamov A."/>
            <person name="Detter J.C."/>
            <person name="Lindquist E."/>
            <person name="Shapiro H."/>
            <person name="Lucas S."/>
            <person name="Glavina del Rio T."/>
            <person name="Pitluck S."/>
            <person name="Rokhsar D."/>
            <person name="Bowler C."/>
        </authorList>
    </citation>
    <scope>GENOME REANNOTATION</scope>
    <source>
        <strain evidence="4">CCAP 1055/1</strain>
    </source>
</reference>
<evidence type="ECO:0000256" key="2">
    <source>
        <dbReference type="ARBA" id="ARBA00022803"/>
    </source>
</evidence>
<dbReference type="HOGENOM" id="CLU_898528_0_0_1"/>
<dbReference type="PANTHER" id="PTHR45641:SF19">
    <property type="entry name" value="NEPHROCYSTIN-3"/>
    <property type="match status" value="1"/>
</dbReference>
<proteinExistence type="predicted"/>
<dbReference type="PaxDb" id="2850-Phatr48017"/>
<protein>
    <submittedName>
        <fullName evidence="3">Uncharacterized protein</fullName>
    </submittedName>
</protein>
<evidence type="ECO:0000256" key="1">
    <source>
        <dbReference type="ARBA" id="ARBA00022737"/>
    </source>
</evidence>
<dbReference type="InParanoid" id="B7G5P4"/>